<dbReference type="PROSITE" id="PS51257">
    <property type="entry name" value="PROKAR_LIPOPROTEIN"/>
    <property type="match status" value="1"/>
</dbReference>
<dbReference type="EMBL" id="JAWSTH010000043">
    <property type="protein sequence ID" value="MDW5595923.1"/>
    <property type="molecule type" value="Genomic_DNA"/>
</dbReference>
<dbReference type="RefSeq" id="WP_318598268.1">
    <property type="nucleotide sequence ID" value="NZ_JAWSTH010000043.1"/>
</dbReference>
<reference evidence="2" key="1">
    <citation type="submission" date="2023-07" db="EMBL/GenBank/DDBJ databases">
        <title>Conexibacter stalactiti sp. nov., isolated from stalactites in a lava cave and emended description of the genus Conexibacter.</title>
        <authorList>
            <person name="Lee S.D."/>
        </authorList>
    </citation>
    <scope>NUCLEOTIDE SEQUENCE [LARGE SCALE GENOMIC DNA]</scope>
    <source>
        <strain evidence="2">KCTC 39840</strain>
    </source>
</reference>
<proteinExistence type="predicted"/>
<name>A0ABU4HRI6_9ACTN</name>
<dbReference type="Proteomes" id="UP001284601">
    <property type="component" value="Unassembled WGS sequence"/>
</dbReference>
<protein>
    <submittedName>
        <fullName evidence="1">Uncharacterized protein</fullName>
    </submittedName>
</protein>
<sequence>MQRRRTSTTVALTSAAIAVSGCGINDPLNDPTAEQSALTVTTTPNEIVIRRNGQQPAAVADLSPTATAAVRRFAALYVNWDYRTLTSIQRRLAAMAVGQASAMNARAAARTPGDYELRRGRVTNRGHVVGLSTLPTPAGTRERAGASERTYVLVTVEETTGSRMYDGLRPSYHVTLATVQRLAGGWAVSRWEPQS</sequence>
<organism evidence="1 2">
    <name type="scientific">Conexibacter stalactiti</name>
    <dbReference type="NCBI Taxonomy" id="1940611"/>
    <lineage>
        <taxon>Bacteria</taxon>
        <taxon>Bacillati</taxon>
        <taxon>Actinomycetota</taxon>
        <taxon>Thermoleophilia</taxon>
        <taxon>Solirubrobacterales</taxon>
        <taxon>Conexibacteraceae</taxon>
        <taxon>Conexibacter</taxon>
    </lineage>
</organism>
<accession>A0ABU4HRI6</accession>
<keyword evidence="2" id="KW-1185">Reference proteome</keyword>
<evidence type="ECO:0000313" key="1">
    <source>
        <dbReference type="EMBL" id="MDW5595923.1"/>
    </source>
</evidence>
<comment type="caution">
    <text evidence="1">The sequence shown here is derived from an EMBL/GenBank/DDBJ whole genome shotgun (WGS) entry which is preliminary data.</text>
</comment>
<gene>
    <name evidence="1" type="ORF">R7226_16360</name>
</gene>
<evidence type="ECO:0000313" key="2">
    <source>
        <dbReference type="Proteomes" id="UP001284601"/>
    </source>
</evidence>